<evidence type="ECO:0000256" key="2">
    <source>
        <dbReference type="ARBA" id="ARBA00022670"/>
    </source>
</evidence>
<dbReference type="GO" id="GO:0070008">
    <property type="term" value="F:serine-type exopeptidase activity"/>
    <property type="evidence" value="ECO:0007669"/>
    <property type="project" value="InterPro"/>
</dbReference>
<dbReference type="EMBL" id="CAXDID020000046">
    <property type="protein sequence ID" value="CAL6002835.1"/>
    <property type="molecule type" value="Genomic_DNA"/>
</dbReference>
<keyword evidence="6" id="KW-0121">Carboxypeptidase</keyword>
<gene>
    <name evidence="6" type="ORF">HINF_LOCUS14171</name>
    <name evidence="7" type="ORF">HINF_LOCUS18111</name>
</gene>
<sequence length="296" mass="34445">MLNLVLSLQSLTQEYFEQKVDHFDYQNYQKFMQPYYFTEQYYQAGNPLILFLGDFSLCAQNPPHKLELLSKNMAAALVMIQPRAESPDLNITQQQILEDMRAFIRYIRMVRNYRQVIILGANHFGLLAAGIKESFPNYFDASVIIQQENNLNNILTQVGEQNTKFQLVLMQNILVKKNYSHNELQQLIVEQGEPDSVRVKYYCQVFQGINIEFKQMCEQQGYRSEQREIYTKNVTEVRGQTGKGQIGNFEHTYHVKEAKCSAGDESGVIDYMNVDEIAAELKQWLQMKDAIFGQQN</sequence>
<dbReference type="Proteomes" id="UP001642409">
    <property type="component" value="Unassembled WGS sequence"/>
</dbReference>
<keyword evidence="3" id="KW-0732">Signal</keyword>
<keyword evidence="4" id="KW-0378">Hydrolase</keyword>
<evidence type="ECO:0000313" key="7">
    <source>
        <dbReference type="EMBL" id="CAL6002835.1"/>
    </source>
</evidence>
<reference evidence="6" key="1">
    <citation type="submission" date="2023-06" db="EMBL/GenBank/DDBJ databases">
        <authorList>
            <person name="Kurt Z."/>
        </authorList>
    </citation>
    <scope>NUCLEOTIDE SEQUENCE</scope>
</reference>
<keyword evidence="5" id="KW-0325">Glycoprotein</keyword>
<dbReference type="PANTHER" id="PTHR11010:SF38">
    <property type="entry name" value="LYSOSOMAL PRO-X CARBOXYPEPTIDASE"/>
    <property type="match status" value="1"/>
</dbReference>
<evidence type="ECO:0000313" key="6">
    <source>
        <dbReference type="EMBL" id="CAI9926526.1"/>
    </source>
</evidence>
<evidence type="ECO:0000256" key="5">
    <source>
        <dbReference type="ARBA" id="ARBA00023180"/>
    </source>
</evidence>
<dbReference type="GO" id="GO:0004180">
    <property type="term" value="F:carboxypeptidase activity"/>
    <property type="evidence" value="ECO:0007669"/>
    <property type="project" value="UniProtKB-KW"/>
</dbReference>
<evidence type="ECO:0000256" key="4">
    <source>
        <dbReference type="ARBA" id="ARBA00022801"/>
    </source>
</evidence>
<accession>A0AA86NXJ2</accession>
<dbReference type="GO" id="GO:0008239">
    <property type="term" value="F:dipeptidyl-peptidase activity"/>
    <property type="evidence" value="ECO:0007669"/>
    <property type="project" value="TreeGrafter"/>
</dbReference>
<dbReference type="InterPro" id="IPR008758">
    <property type="entry name" value="Peptidase_S28"/>
</dbReference>
<keyword evidence="8" id="KW-1185">Reference proteome</keyword>
<organism evidence="6">
    <name type="scientific">Hexamita inflata</name>
    <dbReference type="NCBI Taxonomy" id="28002"/>
    <lineage>
        <taxon>Eukaryota</taxon>
        <taxon>Metamonada</taxon>
        <taxon>Diplomonadida</taxon>
        <taxon>Hexamitidae</taxon>
        <taxon>Hexamitinae</taxon>
        <taxon>Hexamita</taxon>
    </lineage>
</organism>
<dbReference type="AlphaFoldDB" id="A0AA86NXJ2"/>
<reference evidence="7 8" key="2">
    <citation type="submission" date="2024-07" db="EMBL/GenBank/DDBJ databases">
        <authorList>
            <person name="Akdeniz Z."/>
        </authorList>
    </citation>
    <scope>NUCLEOTIDE SEQUENCE [LARGE SCALE GENOMIC DNA]</scope>
</reference>
<proteinExistence type="inferred from homology"/>
<comment type="caution">
    <text evidence="6">The sequence shown here is derived from an EMBL/GenBank/DDBJ whole genome shotgun (WGS) entry which is preliminary data.</text>
</comment>
<name>A0AA86NXJ2_9EUKA</name>
<protein>
    <submittedName>
        <fullName evidence="6">Serine carboxypeptidase</fullName>
    </submittedName>
    <submittedName>
        <fullName evidence="7">Serine_carboxypeptidase</fullName>
    </submittedName>
</protein>
<evidence type="ECO:0000256" key="1">
    <source>
        <dbReference type="ARBA" id="ARBA00011079"/>
    </source>
</evidence>
<evidence type="ECO:0000256" key="3">
    <source>
        <dbReference type="ARBA" id="ARBA00022729"/>
    </source>
</evidence>
<keyword evidence="2" id="KW-0645">Protease</keyword>
<comment type="similarity">
    <text evidence="1">Belongs to the peptidase S28 family.</text>
</comment>
<dbReference type="PANTHER" id="PTHR11010">
    <property type="entry name" value="PROTEASE S28 PRO-X CARBOXYPEPTIDASE-RELATED"/>
    <property type="match status" value="1"/>
</dbReference>
<evidence type="ECO:0000313" key="8">
    <source>
        <dbReference type="Proteomes" id="UP001642409"/>
    </source>
</evidence>
<dbReference type="GO" id="GO:0006508">
    <property type="term" value="P:proteolysis"/>
    <property type="evidence" value="ECO:0007669"/>
    <property type="project" value="UniProtKB-KW"/>
</dbReference>
<dbReference type="InterPro" id="IPR029058">
    <property type="entry name" value="AB_hydrolase_fold"/>
</dbReference>
<dbReference type="Gene3D" id="3.40.50.1820">
    <property type="entry name" value="alpha/beta hydrolase"/>
    <property type="match status" value="1"/>
</dbReference>
<dbReference type="Pfam" id="PF05577">
    <property type="entry name" value="Peptidase_S28"/>
    <property type="match status" value="1"/>
</dbReference>
<dbReference type="EMBL" id="CATOUU010000369">
    <property type="protein sequence ID" value="CAI9926526.1"/>
    <property type="molecule type" value="Genomic_DNA"/>
</dbReference>